<gene>
    <name evidence="1" type="ORF">Q6348_04090</name>
</gene>
<dbReference type="RefSeq" id="WP_304600046.1">
    <property type="nucleotide sequence ID" value="NZ_JAUQYO010000001.1"/>
</dbReference>
<dbReference type="InterPro" id="IPR014229">
    <property type="entry name" value="Spore_YtfJ"/>
</dbReference>
<sequence length="134" mass="13820">MNVDEMMQGVRDALTVRRVFGEPIERGDRTVVPVAKVYGSAGGGGGKNARGDDGEGGGFAVHARPVGVYVVTGSQVRWIPAVDPVRIMAVAGLTSVGMLVAIGRIVRSANVGPSRSARAAALLRAAAKARAARR</sequence>
<comment type="caution">
    <text evidence="1">The sequence shown here is derived from an EMBL/GenBank/DDBJ whole genome shotgun (WGS) entry which is preliminary data.</text>
</comment>
<dbReference type="EMBL" id="JAUQYP010000001">
    <property type="protein sequence ID" value="MDO8106374.1"/>
    <property type="molecule type" value="Genomic_DNA"/>
</dbReference>
<organism evidence="1 2">
    <name type="scientific">Actinotalea lenta</name>
    <dbReference type="NCBI Taxonomy" id="3064654"/>
    <lineage>
        <taxon>Bacteria</taxon>
        <taxon>Bacillati</taxon>
        <taxon>Actinomycetota</taxon>
        <taxon>Actinomycetes</taxon>
        <taxon>Micrococcales</taxon>
        <taxon>Cellulomonadaceae</taxon>
        <taxon>Actinotalea</taxon>
    </lineage>
</organism>
<keyword evidence="2" id="KW-1185">Reference proteome</keyword>
<protein>
    <submittedName>
        <fullName evidence="1">Spore germination protein GerW family protein</fullName>
    </submittedName>
</protein>
<evidence type="ECO:0000313" key="1">
    <source>
        <dbReference type="EMBL" id="MDO8106374.1"/>
    </source>
</evidence>
<proteinExistence type="predicted"/>
<dbReference type="Proteomes" id="UP001232536">
    <property type="component" value="Unassembled WGS sequence"/>
</dbReference>
<evidence type="ECO:0000313" key="2">
    <source>
        <dbReference type="Proteomes" id="UP001232536"/>
    </source>
</evidence>
<dbReference type="Pfam" id="PF09579">
    <property type="entry name" value="Spore_YtfJ"/>
    <property type="match status" value="1"/>
</dbReference>
<name>A0ABT9D805_9CELL</name>
<accession>A0ABT9D805</accession>
<reference evidence="1 2" key="1">
    <citation type="submission" date="2023-07" db="EMBL/GenBank/DDBJ databases">
        <title>Description of novel actinomycetes strains, isolated from tidal flat sediment.</title>
        <authorList>
            <person name="Lu C."/>
        </authorList>
    </citation>
    <scope>NUCLEOTIDE SEQUENCE [LARGE SCALE GENOMIC DNA]</scope>
    <source>
        <strain evidence="1 2">SYSU T00b441</strain>
    </source>
</reference>